<accession>A0ABN5W579</accession>
<dbReference type="GeneID" id="58051771"/>
<evidence type="ECO:0000259" key="2">
    <source>
        <dbReference type="PROSITE" id="PS51756"/>
    </source>
</evidence>
<gene>
    <name evidence="3" type="ORF">JMUB590_2033</name>
</gene>
<evidence type="ECO:0000313" key="3">
    <source>
        <dbReference type="EMBL" id="BBD93088.1"/>
    </source>
</evidence>
<name>A0ABN5W579_9STAP</name>
<evidence type="ECO:0000313" key="4">
    <source>
        <dbReference type="Proteomes" id="UP000274772"/>
    </source>
</evidence>
<dbReference type="Proteomes" id="UP000274772">
    <property type="component" value="Chromosome"/>
</dbReference>
<feature type="domain" description="LXG" evidence="2">
    <location>
        <begin position="1"/>
        <end position="244"/>
    </location>
</feature>
<keyword evidence="4" id="KW-1185">Reference proteome</keyword>
<dbReference type="EMBL" id="AP018586">
    <property type="protein sequence ID" value="BBD93088.1"/>
    <property type="molecule type" value="Genomic_DNA"/>
</dbReference>
<proteinExistence type="inferred from homology"/>
<sequence>MGLKVDMNEVHNMKQSIDSSLDSLNSKVENLNSSMTSLIGTDGFEGKAADSVKNYTKTFHEKNISKIKTINEKYKSDIKKSIDKFESEVDKNSSAILVEDEIKDYKQKIDDTLGDVYKSSDDANNSIMDVADLTTANKIDTTNLANKMATFNKQIDKTLEKLRDFDTNNSIDGDRTNNLIEELSGLNSYVKKLSPNRARISSTSGKIDKARFVHKTSEELIKWQKYMESISDSIEGQPGLNKKYYEAMVQAGREYFVVKAIGDGSVKRGFDKFLKYRDVNKIFNSMNKRQLRRVMTLFNVSKSDIKLKNSFKNASEFVRNNPFKKGNLVNWLSKVQNYDSMNAKVLRESIKNKNFKYQFGDAKKFFDTKEMKKAASTEFKNTFINQGLREAFGNKGTFTISGFKNNFKKYWNKNVRGGVNEFKNKNILGKIGKITKMGGKILKPLAIGSAIMDNYKKDDPQKTFVGSGVDLAAIGASSAAGAAIGTAIPVPVLGTLVGAGVGAIAGLALETKLPFIHKSVTQVAKDGINSGLDNAKDAWKKTTSAFKMNFN</sequence>
<comment type="similarity">
    <text evidence="1">In the N-terminal section; belongs to the LXG family.</text>
</comment>
<dbReference type="Pfam" id="PF04740">
    <property type="entry name" value="LXG"/>
    <property type="match status" value="1"/>
</dbReference>
<dbReference type="PROSITE" id="PS51756">
    <property type="entry name" value="LXG"/>
    <property type="match status" value="1"/>
</dbReference>
<organism evidence="3 4">
    <name type="scientific">Staphylococcus caprae</name>
    <dbReference type="NCBI Taxonomy" id="29380"/>
    <lineage>
        <taxon>Bacteria</taxon>
        <taxon>Bacillati</taxon>
        <taxon>Bacillota</taxon>
        <taxon>Bacilli</taxon>
        <taxon>Bacillales</taxon>
        <taxon>Staphylococcaceae</taxon>
        <taxon>Staphylococcus</taxon>
    </lineage>
</organism>
<dbReference type="InterPro" id="IPR006829">
    <property type="entry name" value="LXG_dom"/>
</dbReference>
<evidence type="ECO:0000256" key="1">
    <source>
        <dbReference type="ARBA" id="ARBA00034117"/>
    </source>
</evidence>
<protein>
    <recommendedName>
        <fullName evidence="2">LXG domain-containing protein</fullName>
    </recommendedName>
</protein>
<dbReference type="RefSeq" id="WP_044466328.1">
    <property type="nucleotide sequence ID" value="NZ_AP018585.1"/>
</dbReference>
<reference evidence="3 4" key="1">
    <citation type="submission" date="2018-05" db="EMBL/GenBank/DDBJ databases">
        <title>Complete genome sequencing of three human clinical isolates of Staphylococcus caprae reveals virulence factors similar to those of S. epidermidis and S. capitis.</title>
        <authorList>
            <person name="Watanabe S."/>
            <person name="Cui L."/>
        </authorList>
    </citation>
    <scope>NUCLEOTIDE SEQUENCE [LARGE SCALE GENOMIC DNA]</scope>
    <source>
        <strain evidence="3 4">JMUB590</strain>
    </source>
</reference>